<organism evidence="2 3">
    <name type="scientific">Alteracholeplasma palmae (strain ATCC 49389 / J233)</name>
    <name type="common">Acholeplasma palmae</name>
    <dbReference type="NCBI Taxonomy" id="1318466"/>
    <lineage>
        <taxon>Bacteria</taxon>
        <taxon>Bacillati</taxon>
        <taxon>Mycoplasmatota</taxon>
        <taxon>Mollicutes</taxon>
        <taxon>Acholeplasmatales</taxon>
        <taxon>Acholeplasmataceae</taxon>
        <taxon>Acholeplasma</taxon>
    </lineage>
</organism>
<keyword evidence="1" id="KW-1133">Transmembrane helix</keyword>
<dbReference type="OrthoDB" id="384843at2"/>
<reference evidence="2 3" key="1">
    <citation type="journal article" date="2013" name="J. Mol. Microbiol. Biotechnol.">
        <title>Analysis of the Complete Genomes of Acholeplasma brassicae , A. palmae and A. laidlawii and Their Comparison to the Obligate Parasites from ' Candidatus Phytoplasma'.</title>
        <authorList>
            <person name="Kube M."/>
            <person name="Siewert C."/>
            <person name="Migdoll A.M."/>
            <person name="Duduk B."/>
            <person name="Holz S."/>
            <person name="Rabus R."/>
            <person name="Seemuller E."/>
            <person name="Mitrovic J."/>
            <person name="Muller I."/>
            <person name="Buttner C."/>
            <person name="Reinhardt R."/>
        </authorList>
    </citation>
    <scope>NUCLEOTIDE SEQUENCE [LARGE SCALE GENOMIC DNA]</scope>
    <source>
        <strain evidence="2 3">J233</strain>
    </source>
</reference>
<dbReference type="KEGG" id="apal:BN85405020"/>
<evidence type="ECO:0000256" key="1">
    <source>
        <dbReference type="SAM" id="Phobius"/>
    </source>
</evidence>
<keyword evidence="2" id="KW-0808">Transferase</keyword>
<name>U4KK74_ALTPJ</name>
<feature type="transmembrane region" description="Helical" evidence="1">
    <location>
        <begin position="12"/>
        <end position="33"/>
    </location>
</feature>
<dbReference type="AlphaFoldDB" id="U4KK74"/>
<dbReference type="STRING" id="1318466.BN85405020"/>
<dbReference type="GO" id="GO:0009401">
    <property type="term" value="P:phosphoenolpyruvate-dependent sugar phosphotransferase system"/>
    <property type="evidence" value="ECO:0007669"/>
    <property type="project" value="InterPro"/>
</dbReference>
<gene>
    <name evidence="2" type="ORF">BN85405020</name>
</gene>
<proteinExistence type="predicted"/>
<dbReference type="SUPFAM" id="SSF55604">
    <property type="entry name" value="Glucose permease domain IIB"/>
    <property type="match status" value="1"/>
</dbReference>
<dbReference type="InterPro" id="IPR036878">
    <property type="entry name" value="Glu_permease_IIB"/>
</dbReference>
<keyword evidence="1" id="KW-0812">Transmembrane</keyword>
<dbReference type="HOGENOM" id="CLU_1998886_0_0_14"/>
<dbReference type="EMBL" id="FO681347">
    <property type="protein sequence ID" value="CCV64079.1"/>
    <property type="molecule type" value="Genomic_DNA"/>
</dbReference>
<evidence type="ECO:0000313" key="3">
    <source>
        <dbReference type="Proteomes" id="UP000032740"/>
    </source>
</evidence>
<keyword evidence="3" id="KW-1185">Reference proteome</keyword>
<accession>U4KK74</accession>
<protein>
    <submittedName>
        <fullName evidence="2">Phosphotransferase system (PTS), EIIB component (Glucose-specific)</fullName>
    </submittedName>
</protein>
<evidence type="ECO:0000313" key="2">
    <source>
        <dbReference type="EMBL" id="CCV64079.1"/>
    </source>
</evidence>
<keyword evidence="1" id="KW-0472">Membrane</keyword>
<dbReference type="Gene3D" id="3.30.1360.60">
    <property type="entry name" value="Glucose permease domain IIB"/>
    <property type="match status" value="1"/>
</dbReference>
<sequence>MNLYIDNMTLIITASAVFAVLILLFLVIFFMRLKKAKTKETVKIDNNYIQSILEALGTKNNIESIKLDNKRLKVLVKDTKKLNQTLFNELDTPAFLVGKELKILVKYSPEVVLEGLNNIRNEEV</sequence>
<dbReference type="Proteomes" id="UP000032740">
    <property type="component" value="Chromosome"/>
</dbReference>
<dbReference type="GO" id="GO:0008982">
    <property type="term" value="F:protein-N(PI)-phosphohistidine-sugar phosphotransferase activity"/>
    <property type="evidence" value="ECO:0007669"/>
    <property type="project" value="InterPro"/>
</dbReference>
<dbReference type="RefSeq" id="WP_026657359.1">
    <property type="nucleotide sequence ID" value="NC_022538.1"/>
</dbReference>